<feature type="transmembrane region" description="Helical" evidence="1">
    <location>
        <begin position="43"/>
        <end position="68"/>
    </location>
</feature>
<name>A0AAX3B9X1_9MOLU</name>
<dbReference type="RefSeq" id="WP_193621853.1">
    <property type="nucleotide sequence ID" value="NZ_JACRYS020000006.1"/>
</dbReference>
<feature type="transmembrane region" description="Helical" evidence="1">
    <location>
        <begin position="12"/>
        <end position="31"/>
    </location>
</feature>
<reference evidence="2 3" key="1">
    <citation type="submission" date="2022-05" db="EMBL/GenBank/DDBJ databases">
        <title>'Parthenium hysterophorus' phyllody phytoplasma strain PR34.</title>
        <authorList>
            <person name="Kirdat K."/>
            <person name="Tiwarekar B."/>
            <person name="Yadav A."/>
        </authorList>
    </citation>
    <scope>NUCLEOTIDE SEQUENCE [LARGE SCALE GENOMIC DNA]</scope>
    <source>
        <strain evidence="2 3">PR34</strain>
    </source>
</reference>
<evidence type="ECO:0000313" key="2">
    <source>
        <dbReference type="EMBL" id="UQV27410.1"/>
    </source>
</evidence>
<keyword evidence="1" id="KW-1133">Transmembrane helix</keyword>
<dbReference type="EMBL" id="CP097206">
    <property type="protein sequence ID" value="UQV27410.1"/>
    <property type="molecule type" value="Genomic_DNA"/>
</dbReference>
<evidence type="ECO:0000256" key="1">
    <source>
        <dbReference type="SAM" id="Phobius"/>
    </source>
</evidence>
<dbReference type="KEGG" id="pphy:H7686_0001150"/>
<keyword evidence="1" id="KW-0472">Membrane</keyword>
<dbReference type="AlphaFoldDB" id="A0AAX3B9X1"/>
<keyword evidence="1" id="KW-0812">Transmembrane</keyword>
<gene>
    <name evidence="2" type="ORF">H7686_0001150</name>
</gene>
<proteinExistence type="predicted"/>
<sequence>MENLEIQFTSITLFFICVFILLTILLFYFFYKWGYFCGLNNKSIIFPLILSFLTGLGGIIFVFIGYQAGIIKKNQNKK</sequence>
<organism evidence="2 3">
    <name type="scientific">Candidatus Phytoplasma asiaticum</name>
    <dbReference type="NCBI Taxonomy" id="2763338"/>
    <lineage>
        <taxon>Bacteria</taxon>
        <taxon>Bacillati</taxon>
        <taxon>Mycoplasmatota</taxon>
        <taxon>Mollicutes</taxon>
        <taxon>Acholeplasmatales</taxon>
        <taxon>Acholeplasmataceae</taxon>
        <taxon>Candidatus Phytoplasma</taxon>
        <taxon>16SrII (Peanut WB group)</taxon>
    </lineage>
</organism>
<evidence type="ECO:0000313" key="3">
    <source>
        <dbReference type="Proteomes" id="UP000769022"/>
    </source>
</evidence>
<keyword evidence="3" id="KW-1185">Reference proteome</keyword>
<protein>
    <submittedName>
        <fullName evidence="2">Uncharacterized protein</fullName>
    </submittedName>
</protein>
<accession>A0AAX3B9X1</accession>
<dbReference type="Proteomes" id="UP000769022">
    <property type="component" value="Chromosome"/>
</dbReference>